<proteinExistence type="predicted"/>
<dbReference type="AlphaFoldDB" id="A0A9D2U918"/>
<evidence type="ECO:0000256" key="1">
    <source>
        <dbReference type="SAM" id="Phobius"/>
    </source>
</evidence>
<name>A0A9D2U918_9BURK</name>
<keyword evidence="1" id="KW-0472">Membrane</keyword>
<evidence type="ECO:0000313" key="3">
    <source>
        <dbReference type="Proteomes" id="UP000823889"/>
    </source>
</evidence>
<dbReference type="Proteomes" id="UP000823889">
    <property type="component" value="Unassembled WGS sequence"/>
</dbReference>
<reference evidence="2" key="2">
    <citation type="submission" date="2021-04" db="EMBL/GenBank/DDBJ databases">
        <authorList>
            <person name="Gilroy R."/>
        </authorList>
    </citation>
    <scope>NUCLEOTIDE SEQUENCE</scope>
    <source>
        <strain evidence="2">9264</strain>
    </source>
</reference>
<organism evidence="2 3">
    <name type="scientific">Candidatus Paenalcaligenes intestinipullorum</name>
    <dbReference type="NCBI Taxonomy" id="2838718"/>
    <lineage>
        <taxon>Bacteria</taxon>
        <taxon>Pseudomonadati</taxon>
        <taxon>Pseudomonadota</taxon>
        <taxon>Betaproteobacteria</taxon>
        <taxon>Burkholderiales</taxon>
        <taxon>Alcaligenaceae</taxon>
        <taxon>Paenalcaligenes</taxon>
    </lineage>
</organism>
<protein>
    <submittedName>
        <fullName evidence="2">Uncharacterized protein</fullName>
    </submittedName>
</protein>
<keyword evidence="1" id="KW-1133">Transmembrane helix</keyword>
<accession>A0A9D2U918</accession>
<sequence>MSTTVLSGERSNTKFLATFKTREQAEHYQAELTAQGYTPQQITIIGPNEQRYGRKIEPESRGIFHTALRAHGVLGVAGFIVGLLIWGALYLAQFPAIYSSPVFSLIPFVFIFTALGLMLGGAFTLRPDHQLVIQGIKNAQAAGEWSLIVHSRSSDQSEQLEHWFALNHIEVARSL</sequence>
<dbReference type="EMBL" id="DWUQ01000107">
    <property type="protein sequence ID" value="HJD44447.1"/>
    <property type="molecule type" value="Genomic_DNA"/>
</dbReference>
<evidence type="ECO:0000313" key="2">
    <source>
        <dbReference type="EMBL" id="HJD44447.1"/>
    </source>
</evidence>
<comment type="caution">
    <text evidence="2">The sequence shown here is derived from an EMBL/GenBank/DDBJ whole genome shotgun (WGS) entry which is preliminary data.</text>
</comment>
<reference evidence="2" key="1">
    <citation type="journal article" date="2021" name="PeerJ">
        <title>Extensive microbial diversity within the chicken gut microbiome revealed by metagenomics and culture.</title>
        <authorList>
            <person name="Gilroy R."/>
            <person name="Ravi A."/>
            <person name="Getino M."/>
            <person name="Pursley I."/>
            <person name="Horton D.L."/>
            <person name="Alikhan N.F."/>
            <person name="Baker D."/>
            <person name="Gharbi K."/>
            <person name="Hall N."/>
            <person name="Watson M."/>
            <person name="Adriaenssens E.M."/>
            <person name="Foster-Nyarko E."/>
            <person name="Jarju S."/>
            <person name="Secka A."/>
            <person name="Antonio M."/>
            <person name="Oren A."/>
            <person name="Chaudhuri R.R."/>
            <person name="La Ragione R."/>
            <person name="Hildebrand F."/>
            <person name="Pallen M.J."/>
        </authorList>
    </citation>
    <scope>NUCLEOTIDE SEQUENCE</scope>
    <source>
        <strain evidence="2">9264</strain>
    </source>
</reference>
<feature type="transmembrane region" description="Helical" evidence="1">
    <location>
        <begin position="104"/>
        <end position="125"/>
    </location>
</feature>
<feature type="transmembrane region" description="Helical" evidence="1">
    <location>
        <begin position="70"/>
        <end position="92"/>
    </location>
</feature>
<gene>
    <name evidence="2" type="ORF">H9906_05375</name>
</gene>
<keyword evidence="1" id="KW-0812">Transmembrane</keyword>